<reference evidence="2" key="2">
    <citation type="submission" date="2022-01" db="EMBL/GenBank/DDBJ databases">
        <authorList>
            <person name="Yamashiro T."/>
            <person name="Shiraishi A."/>
            <person name="Satake H."/>
            <person name="Nakayama K."/>
        </authorList>
    </citation>
    <scope>NUCLEOTIDE SEQUENCE</scope>
</reference>
<feature type="transmembrane region" description="Helical" evidence="1">
    <location>
        <begin position="172"/>
        <end position="194"/>
    </location>
</feature>
<dbReference type="Proteomes" id="UP001151760">
    <property type="component" value="Unassembled WGS sequence"/>
</dbReference>
<comment type="caution">
    <text evidence="2">The sequence shown here is derived from an EMBL/GenBank/DDBJ whole genome shotgun (WGS) entry which is preliminary data.</text>
</comment>
<evidence type="ECO:0000313" key="3">
    <source>
        <dbReference type="Proteomes" id="UP001151760"/>
    </source>
</evidence>
<protein>
    <submittedName>
        <fullName evidence="2">Uncharacterized protein</fullName>
    </submittedName>
</protein>
<evidence type="ECO:0000313" key="2">
    <source>
        <dbReference type="EMBL" id="GJT48534.1"/>
    </source>
</evidence>
<keyword evidence="1" id="KW-1133">Transmembrane helix</keyword>
<keyword evidence="1" id="KW-0812">Transmembrane</keyword>
<feature type="transmembrane region" description="Helical" evidence="1">
    <location>
        <begin position="143"/>
        <end position="166"/>
    </location>
</feature>
<reference evidence="2" key="1">
    <citation type="journal article" date="2022" name="Int. J. Mol. Sci.">
        <title>Draft Genome of Tanacetum Coccineum: Genomic Comparison of Closely Related Tanacetum-Family Plants.</title>
        <authorList>
            <person name="Yamashiro T."/>
            <person name="Shiraishi A."/>
            <person name="Nakayama K."/>
            <person name="Satake H."/>
        </authorList>
    </citation>
    <scope>NUCLEOTIDE SEQUENCE</scope>
</reference>
<organism evidence="2 3">
    <name type="scientific">Tanacetum coccineum</name>
    <dbReference type="NCBI Taxonomy" id="301880"/>
    <lineage>
        <taxon>Eukaryota</taxon>
        <taxon>Viridiplantae</taxon>
        <taxon>Streptophyta</taxon>
        <taxon>Embryophyta</taxon>
        <taxon>Tracheophyta</taxon>
        <taxon>Spermatophyta</taxon>
        <taxon>Magnoliopsida</taxon>
        <taxon>eudicotyledons</taxon>
        <taxon>Gunneridae</taxon>
        <taxon>Pentapetalae</taxon>
        <taxon>asterids</taxon>
        <taxon>campanulids</taxon>
        <taxon>Asterales</taxon>
        <taxon>Asteraceae</taxon>
        <taxon>Asteroideae</taxon>
        <taxon>Anthemideae</taxon>
        <taxon>Anthemidinae</taxon>
        <taxon>Tanacetum</taxon>
    </lineage>
</organism>
<gene>
    <name evidence="2" type="ORF">Tco_0974691</name>
</gene>
<keyword evidence="3" id="KW-1185">Reference proteome</keyword>
<name>A0ABQ5ECA6_9ASTR</name>
<feature type="transmembrane region" description="Helical" evidence="1">
    <location>
        <begin position="114"/>
        <end position="136"/>
    </location>
</feature>
<dbReference type="EMBL" id="BQNB010016163">
    <property type="protein sequence ID" value="GJT48534.1"/>
    <property type="molecule type" value="Genomic_DNA"/>
</dbReference>
<proteinExistence type="predicted"/>
<keyword evidence="1" id="KW-0472">Membrane</keyword>
<accession>A0ABQ5ECA6</accession>
<evidence type="ECO:0000256" key="1">
    <source>
        <dbReference type="SAM" id="Phobius"/>
    </source>
</evidence>
<sequence length="329" mass="36094">MKGFIKDDDDESRSEQMKRWNIYANYDDAYEINHEIEELYEVRESPVCNVRRYMMIKYSFNNDDEFVAIKENEYDDLTITRKEACLAYQEIFQIMDKGWMDIVKEISMKLVECIFSGILVLASTVSGVDGYFVTILTPDVQGFLPSILLLVVIIVTVVIVVVTVILVVVVAIIGVVIVVTIIGVVVVMIIGVVFEGNTYWSRAYLVGLLYSNRFGIGIPPGQGILGGVTSSNISFASPRFSRIGSSSGCGKKCRESNIGDSDNIRDGGKIVGGAIGACGGIVSRLVELIHGSYKGEYHKLGEVGLQVEGFWEGCVAAAKYKKQGGDEAS</sequence>